<proteinExistence type="inferred from homology"/>
<feature type="transmembrane region" description="Helical" evidence="8">
    <location>
        <begin position="189"/>
        <end position="208"/>
    </location>
</feature>
<evidence type="ECO:0000313" key="10">
    <source>
        <dbReference type="Proteomes" id="UP000321595"/>
    </source>
</evidence>
<organism evidence="9 10">
    <name type="scientific">Microvenator marinus</name>
    <dbReference type="NCBI Taxonomy" id="2600177"/>
    <lineage>
        <taxon>Bacteria</taxon>
        <taxon>Deltaproteobacteria</taxon>
        <taxon>Bradymonadales</taxon>
        <taxon>Microvenatoraceae</taxon>
        <taxon>Microvenator</taxon>
    </lineage>
</organism>
<dbReference type="KEGG" id="bbae:FRD01_10340"/>
<reference evidence="9 10" key="1">
    <citation type="submission" date="2019-08" db="EMBL/GenBank/DDBJ databases">
        <authorList>
            <person name="Liang Q."/>
        </authorList>
    </citation>
    <scope>NUCLEOTIDE SEQUENCE [LARGE SCALE GENOMIC DNA]</scope>
    <source>
        <strain evidence="9 10">V1718</strain>
    </source>
</reference>
<keyword evidence="7 8" id="KW-0472">Membrane</keyword>
<evidence type="ECO:0000256" key="6">
    <source>
        <dbReference type="ARBA" id="ARBA00022989"/>
    </source>
</evidence>
<dbReference type="EMBL" id="CP042467">
    <property type="protein sequence ID" value="QED27631.1"/>
    <property type="molecule type" value="Genomic_DNA"/>
</dbReference>
<dbReference type="InterPro" id="IPR002781">
    <property type="entry name" value="TM_pro_TauE-like"/>
</dbReference>
<evidence type="ECO:0000256" key="7">
    <source>
        <dbReference type="ARBA" id="ARBA00023136"/>
    </source>
</evidence>
<dbReference type="GO" id="GO:0005886">
    <property type="term" value="C:plasma membrane"/>
    <property type="evidence" value="ECO:0007669"/>
    <property type="project" value="UniProtKB-SubCell"/>
</dbReference>
<feature type="transmembrane region" description="Helical" evidence="8">
    <location>
        <begin position="245"/>
        <end position="263"/>
    </location>
</feature>
<keyword evidence="4 8" id="KW-1003">Cell membrane</keyword>
<keyword evidence="3" id="KW-0813">Transport</keyword>
<comment type="subcellular location">
    <subcellularLocation>
        <location evidence="1 8">Cell membrane</location>
        <topology evidence="1 8">Multi-pass membrane protein</topology>
    </subcellularLocation>
</comment>
<evidence type="ECO:0000256" key="8">
    <source>
        <dbReference type="RuleBase" id="RU363041"/>
    </source>
</evidence>
<evidence type="ECO:0000256" key="1">
    <source>
        <dbReference type="ARBA" id="ARBA00004651"/>
    </source>
</evidence>
<feature type="transmembrane region" description="Helical" evidence="8">
    <location>
        <begin position="91"/>
        <end position="110"/>
    </location>
</feature>
<dbReference type="InterPro" id="IPR052017">
    <property type="entry name" value="TSUP"/>
</dbReference>
<comment type="similarity">
    <text evidence="2 8">Belongs to the 4-toluene sulfonate uptake permease (TSUP) (TC 2.A.102) family.</text>
</comment>
<dbReference type="OrthoDB" id="7843147at2"/>
<dbReference type="Pfam" id="PF01925">
    <property type="entry name" value="TauE"/>
    <property type="match status" value="1"/>
</dbReference>
<keyword evidence="10" id="KW-1185">Reference proteome</keyword>
<feature type="transmembrane region" description="Helical" evidence="8">
    <location>
        <begin position="12"/>
        <end position="37"/>
    </location>
</feature>
<evidence type="ECO:0000256" key="3">
    <source>
        <dbReference type="ARBA" id="ARBA00022448"/>
    </source>
</evidence>
<evidence type="ECO:0000256" key="4">
    <source>
        <dbReference type="ARBA" id="ARBA00022475"/>
    </source>
</evidence>
<name>A0A5B8XQP8_9DELT</name>
<feature type="transmembrane region" description="Helical" evidence="8">
    <location>
        <begin position="57"/>
        <end position="79"/>
    </location>
</feature>
<accession>A0A5B8XQP8</accession>
<feature type="transmembrane region" description="Helical" evidence="8">
    <location>
        <begin position="155"/>
        <end position="177"/>
    </location>
</feature>
<sequence>MRVRTGLACARGLFLWWYAVETWLLLAIFGIVLLAFFTESVVGFGATVITVSFGAHLVPLDVLLPAFVPLSAMLSLVLVTRHWRQVDLKFLLQKVALPVGLGTLLGMGLFRVLDSAALLTTFAGFVLLMSGRELKRIWARAEAAKPLKTWLGRTLLGAGGIVHGMFGSGGPMIVYVLGREMTEKGRFRATLSALWLVLNATLVTGYLLDGTLNPVTIELSTTMAPALFFGILLGERVHGAIDESTFKTATWLILFFGAAALFLRAL</sequence>
<dbReference type="Proteomes" id="UP000321595">
    <property type="component" value="Chromosome"/>
</dbReference>
<evidence type="ECO:0000313" key="9">
    <source>
        <dbReference type="EMBL" id="QED27631.1"/>
    </source>
</evidence>
<keyword evidence="6 8" id="KW-1133">Transmembrane helix</keyword>
<dbReference type="AlphaFoldDB" id="A0A5B8XQP8"/>
<evidence type="ECO:0000256" key="5">
    <source>
        <dbReference type="ARBA" id="ARBA00022692"/>
    </source>
</evidence>
<protein>
    <recommendedName>
        <fullName evidence="8">Probable membrane transporter protein</fullName>
    </recommendedName>
</protein>
<gene>
    <name evidence="9" type="ORF">FRD01_10340</name>
</gene>
<keyword evidence="5 8" id="KW-0812">Transmembrane</keyword>
<dbReference type="PANTHER" id="PTHR30269:SF37">
    <property type="entry name" value="MEMBRANE TRANSPORTER PROTEIN"/>
    <property type="match status" value="1"/>
</dbReference>
<evidence type="ECO:0000256" key="2">
    <source>
        <dbReference type="ARBA" id="ARBA00009142"/>
    </source>
</evidence>
<dbReference type="PANTHER" id="PTHR30269">
    <property type="entry name" value="TRANSMEMBRANE PROTEIN YFCA"/>
    <property type="match status" value="1"/>
</dbReference>